<dbReference type="EMBL" id="PYUC01000003">
    <property type="protein sequence ID" value="PTB21499.1"/>
    <property type="molecule type" value="Genomic_DNA"/>
</dbReference>
<proteinExistence type="inferred from homology"/>
<reference evidence="10 11" key="1">
    <citation type="submission" date="2018-03" db="EMBL/GenBank/DDBJ databases">
        <title>Whole genome analyses suggest that Burkholderia sensu lato contains two further novel genera in the rhizoxinica-symbiotica group Mycetohabitans gen. nov., and Trinickia gen. nov.: implications for the evolution of diazotrophy and nodulation in the Burkholderiaceae.</title>
        <authorList>
            <person name="Estrada De Los Santos P."/>
            <person name="Palmer M."/>
            <person name="Chavez-Ramirez B."/>
            <person name="Steenkamp E.T."/>
            <person name="Hirsch A.M."/>
            <person name="Manyaka P."/>
            <person name="Maluk M."/>
            <person name="Lafos M."/>
            <person name="Crook M."/>
            <person name="Gross E."/>
            <person name="Simon M.F."/>
            <person name="Bueno Dos Reis Junior F."/>
            <person name="Poole P.S."/>
            <person name="Venter S.N."/>
            <person name="James E.K."/>
        </authorList>
    </citation>
    <scope>NUCLEOTIDE SEQUENCE [LARGE SCALE GENOMIC DNA]</scope>
    <source>
        <strain evidence="10 11">JPY-366</strain>
    </source>
</reference>
<dbReference type="InterPro" id="IPR029060">
    <property type="entry name" value="PIN-like_dom_sf"/>
</dbReference>
<evidence type="ECO:0000256" key="4">
    <source>
        <dbReference type="ARBA" id="ARBA00022723"/>
    </source>
</evidence>
<name>A0A2T3XYA4_9BURK</name>
<dbReference type="AlphaFoldDB" id="A0A2T3XYA4"/>
<comment type="cofactor">
    <cofactor evidence="1 8">
        <name>Mg(2+)</name>
        <dbReference type="ChEBI" id="CHEBI:18420"/>
    </cofactor>
</comment>
<dbReference type="PANTHER" id="PTHR33653:SF1">
    <property type="entry name" value="RIBONUCLEASE VAPC2"/>
    <property type="match status" value="1"/>
</dbReference>
<evidence type="ECO:0000313" key="10">
    <source>
        <dbReference type="EMBL" id="PTB21499.1"/>
    </source>
</evidence>
<feature type="binding site" evidence="8">
    <location>
        <position position="6"/>
    </location>
    <ligand>
        <name>Mg(2+)</name>
        <dbReference type="ChEBI" id="CHEBI:18420"/>
    </ligand>
</feature>
<evidence type="ECO:0000256" key="2">
    <source>
        <dbReference type="ARBA" id="ARBA00022649"/>
    </source>
</evidence>
<keyword evidence="5 8" id="KW-0378">Hydrolase</keyword>
<dbReference type="GO" id="GO:0004540">
    <property type="term" value="F:RNA nuclease activity"/>
    <property type="evidence" value="ECO:0007669"/>
    <property type="project" value="InterPro"/>
</dbReference>
<evidence type="ECO:0000256" key="5">
    <source>
        <dbReference type="ARBA" id="ARBA00022801"/>
    </source>
</evidence>
<keyword evidence="2 8" id="KW-1277">Toxin-antitoxin system</keyword>
<dbReference type="PANTHER" id="PTHR33653">
    <property type="entry name" value="RIBONUCLEASE VAPC2"/>
    <property type="match status" value="1"/>
</dbReference>
<evidence type="ECO:0000256" key="7">
    <source>
        <dbReference type="ARBA" id="ARBA00038093"/>
    </source>
</evidence>
<dbReference type="GO" id="GO:0090729">
    <property type="term" value="F:toxin activity"/>
    <property type="evidence" value="ECO:0007669"/>
    <property type="project" value="UniProtKB-KW"/>
</dbReference>
<comment type="function">
    <text evidence="8">Toxic component of a toxin-antitoxin (TA) system. An RNase.</text>
</comment>
<organism evidence="10 11">
    <name type="scientific">Trinickia symbiotica</name>
    <dbReference type="NCBI Taxonomy" id="863227"/>
    <lineage>
        <taxon>Bacteria</taxon>
        <taxon>Pseudomonadati</taxon>
        <taxon>Pseudomonadota</taxon>
        <taxon>Betaproteobacteria</taxon>
        <taxon>Burkholderiales</taxon>
        <taxon>Burkholderiaceae</taxon>
        <taxon>Trinickia</taxon>
    </lineage>
</organism>
<evidence type="ECO:0000259" key="9">
    <source>
        <dbReference type="Pfam" id="PF01850"/>
    </source>
</evidence>
<dbReference type="SUPFAM" id="SSF88723">
    <property type="entry name" value="PIN domain-like"/>
    <property type="match status" value="1"/>
</dbReference>
<dbReference type="GO" id="GO:0016787">
    <property type="term" value="F:hydrolase activity"/>
    <property type="evidence" value="ECO:0007669"/>
    <property type="project" value="UniProtKB-KW"/>
</dbReference>
<dbReference type="Gene3D" id="3.40.50.1010">
    <property type="entry name" value="5'-nuclease"/>
    <property type="match status" value="1"/>
</dbReference>
<evidence type="ECO:0000256" key="1">
    <source>
        <dbReference type="ARBA" id="ARBA00001946"/>
    </source>
</evidence>
<dbReference type="InterPro" id="IPR002716">
    <property type="entry name" value="PIN_dom"/>
</dbReference>
<feature type="domain" description="PIN" evidence="9">
    <location>
        <begin position="4"/>
        <end position="123"/>
    </location>
</feature>
<dbReference type="InterPro" id="IPR050556">
    <property type="entry name" value="Type_II_TA_system_RNase"/>
</dbReference>
<sequence length="142" mass="15239">MMFVVDTNVVSELRKVKAGKADANVAAWAASVDAAALFISAITVMELETGVLQVERRDAKQGAMLRSWLEHHVLPEFAGRVLPIDSTVAQRCGRLHVPDRRSERDALIAATALVHGMTVATRNVADFAATGVGICNPWMASA</sequence>
<accession>A0A2T3XYA4</accession>
<keyword evidence="4 8" id="KW-0479">Metal-binding</keyword>
<evidence type="ECO:0000256" key="8">
    <source>
        <dbReference type="HAMAP-Rule" id="MF_00265"/>
    </source>
</evidence>
<dbReference type="GO" id="GO:0000287">
    <property type="term" value="F:magnesium ion binding"/>
    <property type="evidence" value="ECO:0007669"/>
    <property type="project" value="UniProtKB-UniRule"/>
</dbReference>
<evidence type="ECO:0000256" key="3">
    <source>
        <dbReference type="ARBA" id="ARBA00022722"/>
    </source>
</evidence>
<keyword evidence="8" id="KW-0800">Toxin</keyword>
<comment type="caution">
    <text evidence="10">The sequence shown here is derived from an EMBL/GenBank/DDBJ whole genome shotgun (WGS) entry which is preliminary data.</text>
</comment>
<dbReference type="HAMAP" id="MF_00265">
    <property type="entry name" value="VapC_Nob1"/>
    <property type="match status" value="1"/>
</dbReference>
<dbReference type="RefSeq" id="WP_107150004.1">
    <property type="nucleotide sequence ID" value="NZ_PYUC01000003.1"/>
</dbReference>
<evidence type="ECO:0000256" key="6">
    <source>
        <dbReference type="ARBA" id="ARBA00022842"/>
    </source>
</evidence>
<keyword evidence="3 8" id="KW-0540">Nuclease</keyword>
<dbReference type="Proteomes" id="UP000240638">
    <property type="component" value="Unassembled WGS sequence"/>
</dbReference>
<protein>
    <recommendedName>
        <fullName evidence="8">Ribonuclease VapC</fullName>
        <shortName evidence="8">RNase VapC</shortName>
        <ecNumber evidence="8">3.1.-.-</ecNumber>
    </recommendedName>
    <alternativeName>
        <fullName evidence="8">Toxin VapC</fullName>
    </alternativeName>
</protein>
<keyword evidence="6 8" id="KW-0460">Magnesium</keyword>
<dbReference type="Pfam" id="PF01850">
    <property type="entry name" value="PIN"/>
    <property type="match status" value="1"/>
</dbReference>
<evidence type="ECO:0000313" key="11">
    <source>
        <dbReference type="Proteomes" id="UP000240638"/>
    </source>
</evidence>
<comment type="similarity">
    <text evidence="7 8">Belongs to the PINc/VapC protein family.</text>
</comment>
<dbReference type="InterPro" id="IPR022907">
    <property type="entry name" value="VapC_family"/>
</dbReference>
<dbReference type="CDD" id="cd18746">
    <property type="entry name" value="PIN_VapC4-5_FitB-like"/>
    <property type="match status" value="1"/>
</dbReference>
<gene>
    <name evidence="8" type="primary">vapC</name>
    <name evidence="10" type="ORF">C9I57_07580</name>
</gene>
<dbReference type="EC" id="3.1.-.-" evidence="8"/>
<feature type="binding site" evidence="8">
    <location>
        <position position="105"/>
    </location>
    <ligand>
        <name>Mg(2+)</name>
        <dbReference type="ChEBI" id="CHEBI:18420"/>
    </ligand>
</feature>